<comment type="caution">
    <text evidence="8">The sequence shown here is derived from an EMBL/GenBank/DDBJ whole genome shotgun (WGS) entry which is preliminary data.</text>
</comment>
<reference evidence="8 9" key="1">
    <citation type="submission" date="2024-06" db="EMBL/GenBank/DDBJ databases">
        <title>A chromosome-level genome assembly of beet webworm, Loxostege sticticalis.</title>
        <authorList>
            <person name="Zhang Y."/>
        </authorList>
    </citation>
    <scope>NUCLEOTIDE SEQUENCE [LARGE SCALE GENOMIC DNA]</scope>
    <source>
        <strain evidence="8">AQ026</strain>
        <tissue evidence="8">Whole body</tissue>
    </source>
</reference>
<dbReference type="Gene3D" id="3.40.50.1820">
    <property type="entry name" value="alpha/beta hydrolase"/>
    <property type="match status" value="1"/>
</dbReference>
<evidence type="ECO:0000256" key="1">
    <source>
        <dbReference type="ARBA" id="ARBA00005964"/>
    </source>
</evidence>
<proteinExistence type="inferred from homology"/>
<evidence type="ECO:0000313" key="9">
    <source>
        <dbReference type="Proteomes" id="UP001549920"/>
    </source>
</evidence>
<dbReference type="InterPro" id="IPR029058">
    <property type="entry name" value="AB_hydrolase_fold"/>
</dbReference>
<evidence type="ECO:0000256" key="4">
    <source>
        <dbReference type="ARBA" id="ARBA00023157"/>
    </source>
</evidence>
<dbReference type="InterPro" id="IPR002018">
    <property type="entry name" value="CarbesteraseB"/>
</dbReference>
<protein>
    <recommendedName>
        <fullName evidence="6">Carboxylic ester hydrolase</fullName>
        <ecNumber evidence="6">3.1.1.-</ecNumber>
    </recommendedName>
</protein>
<evidence type="ECO:0000256" key="6">
    <source>
        <dbReference type="RuleBase" id="RU361235"/>
    </source>
</evidence>
<evidence type="ECO:0000259" key="7">
    <source>
        <dbReference type="Pfam" id="PF00135"/>
    </source>
</evidence>
<dbReference type="InterPro" id="IPR019826">
    <property type="entry name" value="Carboxylesterase_B_AS"/>
</dbReference>
<feature type="chain" id="PRO_5044960280" description="Carboxylic ester hydrolase" evidence="6">
    <location>
        <begin position="17"/>
        <end position="562"/>
    </location>
</feature>
<comment type="similarity">
    <text evidence="1 6">Belongs to the type-B carboxylesterase/lipase family.</text>
</comment>
<keyword evidence="9" id="KW-1185">Reference proteome</keyword>
<sequence>MFVWVCILAVLGPTLAQNARRVELTQGPVVGYEDTTYNGVFSFYGIPYATAPTGRDKFKAPLPAPNWTEPLEATNDKIICPQYYTNLLDDKNPSEDCLVANVFVPNTTETNLPVLVHIHGGGFLIGYSNWEKPRQFVQSKHVIAITFNYRLGPHGFLCMGTENIPGNAGMKDQVAALRWVKANIASFGGNPENITLAGCSAGGGSVDLHMLSKITKGLFKHVIGQSGANVASFVVQTDPIENAKYYASNINFTGDAFEAMEEFYLTISMDQLWGYSLLANKDHAVKMSPCIERDVGVEMFLDDTPKNIITSGNYVRYPMIYGYADMEGLFRIGEFEYWKDEMNRNFTQFIPPDLKFESAEEKEKMAQEIKQFYFGDKAVSNETILKYVDFLSDVIFVYPMQKAVTLQVEAGNNEVYLHVYSFTDDQTPYVPYTTVRGADHCAQSYAVFDDDYNRITPEYKAMKDKMREIWFDFMTTGNPTPPGSSIPTWTPARADRAPCMNLGKTIQMQEMYAKERTEFWDKIYNKHFRQPVPPSVPSSSTSFSPILGISIFVVVQFVSVLM</sequence>
<keyword evidence="5" id="KW-0325">Glycoprotein</keyword>
<dbReference type="Pfam" id="PF00135">
    <property type="entry name" value="COesterase"/>
    <property type="match status" value="1"/>
</dbReference>
<evidence type="ECO:0000256" key="3">
    <source>
        <dbReference type="ARBA" id="ARBA00022801"/>
    </source>
</evidence>
<keyword evidence="2" id="KW-0719">Serine esterase</keyword>
<keyword evidence="6" id="KW-0732">Signal</keyword>
<gene>
    <name evidence="8" type="ORF">ABMA27_009934</name>
</gene>
<accession>A0ABR3H6Y4</accession>
<dbReference type="EC" id="3.1.1.-" evidence="6"/>
<organism evidence="8 9">
    <name type="scientific">Loxostege sticticalis</name>
    <name type="common">Beet webworm moth</name>
    <dbReference type="NCBI Taxonomy" id="481309"/>
    <lineage>
        <taxon>Eukaryota</taxon>
        <taxon>Metazoa</taxon>
        <taxon>Ecdysozoa</taxon>
        <taxon>Arthropoda</taxon>
        <taxon>Hexapoda</taxon>
        <taxon>Insecta</taxon>
        <taxon>Pterygota</taxon>
        <taxon>Neoptera</taxon>
        <taxon>Endopterygota</taxon>
        <taxon>Lepidoptera</taxon>
        <taxon>Glossata</taxon>
        <taxon>Ditrysia</taxon>
        <taxon>Pyraloidea</taxon>
        <taxon>Crambidae</taxon>
        <taxon>Pyraustinae</taxon>
        <taxon>Loxostege</taxon>
    </lineage>
</organism>
<name>A0ABR3H6Y4_LOXSC</name>
<evidence type="ECO:0000256" key="5">
    <source>
        <dbReference type="ARBA" id="ARBA00023180"/>
    </source>
</evidence>
<dbReference type="SUPFAM" id="SSF53474">
    <property type="entry name" value="alpha/beta-Hydrolases"/>
    <property type="match status" value="1"/>
</dbReference>
<keyword evidence="4" id="KW-1015">Disulfide bond</keyword>
<dbReference type="PANTHER" id="PTHR11559">
    <property type="entry name" value="CARBOXYLESTERASE"/>
    <property type="match status" value="1"/>
</dbReference>
<dbReference type="Proteomes" id="UP001549920">
    <property type="component" value="Unassembled WGS sequence"/>
</dbReference>
<keyword evidence="3 6" id="KW-0378">Hydrolase</keyword>
<dbReference type="PROSITE" id="PS00122">
    <property type="entry name" value="CARBOXYLESTERASE_B_1"/>
    <property type="match status" value="1"/>
</dbReference>
<feature type="domain" description="Carboxylesterase type B" evidence="7">
    <location>
        <begin position="20"/>
        <end position="520"/>
    </location>
</feature>
<evidence type="ECO:0000256" key="2">
    <source>
        <dbReference type="ARBA" id="ARBA00022487"/>
    </source>
</evidence>
<dbReference type="EMBL" id="JBEUOH010000025">
    <property type="protein sequence ID" value="KAL0860563.1"/>
    <property type="molecule type" value="Genomic_DNA"/>
</dbReference>
<evidence type="ECO:0000313" key="8">
    <source>
        <dbReference type="EMBL" id="KAL0860563.1"/>
    </source>
</evidence>
<feature type="signal peptide" evidence="6">
    <location>
        <begin position="1"/>
        <end position="16"/>
    </location>
</feature>
<dbReference type="InterPro" id="IPR050309">
    <property type="entry name" value="Type-B_Carboxylest/Lipase"/>
</dbReference>